<sequence length="172" mass="18785">MSSSSALETSNQFVLVLVIGSCFCCLARVYVCVPLHHHRWTTDGLKFVELEMHVCATATTAAAMMMMMMIVDAVSCKLHFIPRPPGSFGSICIHCTALHDAHRTVPRRVCLSVCARGVIKVQHRPTPSGMFAHVACFSFRAAILQTIDGAAATAATTWFLFCSCPVRISCDY</sequence>
<reference evidence="2" key="1">
    <citation type="submission" date="2018-01" db="EMBL/GenBank/DDBJ databases">
        <title>An insight into the sialome of Amazonian anophelines.</title>
        <authorList>
            <person name="Ribeiro J.M."/>
            <person name="Scarpassa V."/>
            <person name="Calvo E."/>
        </authorList>
    </citation>
    <scope>NUCLEOTIDE SEQUENCE</scope>
</reference>
<name>A0A2M4DJK4_ANODA</name>
<protein>
    <submittedName>
        <fullName evidence="2">Uncharacterized protein</fullName>
    </submittedName>
</protein>
<dbReference type="AlphaFoldDB" id="A0A2M4DJK4"/>
<feature type="transmembrane region" description="Helical" evidence="1">
    <location>
        <begin position="52"/>
        <end position="71"/>
    </location>
</feature>
<evidence type="ECO:0000256" key="1">
    <source>
        <dbReference type="SAM" id="Phobius"/>
    </source>
</evidence>
<keyword evidence="1" id="KW-0812">Transmembrane</keyword>
<feature type="transmembrane region" description="Helical" evidence="1">
    <location>
        <begin position="12"/>
        <end position="31"/>
    </location>
</feature>
<accession>A0A2M4DJK4</accession>
<keyword evidence="1" id="KW-1133">Transmembrane helix</keyword>
<proteinExistence type="predicted"/>
<dbReference type="EMBL" id="GGFL01013548">
    <property type="protein sequence ID" value="MBW77726.1"/>
    <property type="molecule type" value="Transcribed_RNA"/>
</dbReference>
<keyword evidence="1" id="KW-0472">Membrane</keyword>
<organism evidence="2">
    <name type="scientific">Anopheles darlingi</name>
    <name type="common">Mosquito</name>
    <dbReference type="NCBI Taxonomy" id="43151"/>
    <lineage>
        <taxon>Eukaryota</taxon>
        <taxon>Metazoa</taxon>
        <taxon>Ecdysozoa</taxon>
        <taxon>Arthropoda</taxon>
        <taxon>Hexapoda</taxon>
        <taxon>Insecta</taxon>
        <taxon>Pterygota</taxon>
        <taxon>Neoptera</taxon>
        <taxon>Endopterygota</taxon>
        <taxon>Diptera</taxon>
        <taxon>Nematocera</taxon>
        <taxon>Culicoidea</taxon>
        <taxon>Culicidae</taxon>
        <taxon>Anophelinae</taxon>
        <taxon>Anopheles</taxon>
    </lineage>
</organism>
<evidence type="ECO:0000313" key="2">
    <source>
        <dbReference type="EMBL" id="MBW77726.1"/>
    </source>
</evidence>